<evidence type="ECO:0000313" key="5">
    <source>
        <dbReference type="EMBL" id="EHJ61573.1"/>
    </source>
</evidence>
<dbReference type="SMART" id="SM00267">
    <property type="entry name" value="GGDEF"/>
    <property type="match status" value="1"/>
</dbReference>
<sequence length="289" mass="31542">MRFYRATTFLFPRNYEWRILLICFGAVHVPLIACVSLQVVTGEWHPVTLITLLLATLVGTGLGIAAIHGLLSPIARATAMLEAIQNGERISHIPDGGTDLVGRLLHGVATAANESATRIEQLITAAQRDALTGIRNRRGFLDAAEGILQGKTNAVLAIIDIDHFKLINDQFGHDAGDSLLRALAKRLEGGLRRTDIAARWGGEEFAVLFPDTQLDEARLVLERLRASVALDSELGHDSWPVTFSCGLAPLRSFPELGDATRRADAALYVAKARGRNRLQIAEEEQVEEN</sequence>
<dbReference type="PROSITE" id="PS50887">
    <property type="entry name" value="GGDEF"/>
    <property type="match status" value="1"/>
</dbReference>
<evidence type="ECO:0000313" key="6">
    <source>
        <dbReference type="Proteomes" id="UP000004030"/>
    </source>
</evidence>
<dbReference type="NCBIfam" id="TIGR00254">
    <property type="entry name" value="GGDEF"/>
    <property type="match status" value="1"/>
</dbReference>
<dbReference type="SUPFAM" id="SSF55073">
    <property type="entry name" value="Nucleotide cyclase"/>
    <property type="match status" value="1"/>
</dbReference>
<evidence type="ECO:0000259" key="4">
    <source>
        <dbReference type="PROSITE" id="PS50887"/>
    </source>
</evidence>
<keyword evidence="3" id="KW-0812">Transmembrane</keyword>
<evidence type="ECO:0000256" key="2">
    <source>
        <dbReference type="ARBA" id="ARBA00034247"/>
    </source>
</evidence>
<reference evidence="5 6" key="1">
    <citation type="journal article" date="2012" name="J. Bacteriol.">
        <title>Genome sequence of benzo(a)pyrene-degrading bacterium Novosphingobium pentaromativorans US6-1.</title>
        <authorList>
            <person name="Luo Y.R."/>
            <person name="Kang S.G."/>
            <person name="Kim S.J."/>
            <person name="Kim M.R."/>
            <person name="Li N."/>
            <person name="Lee J.H."/>
            <person name="Kwon K.K."/>
        </authorList>
    </citation>
    <scope>NUCLEOTIDE SEQUENCE [LARGE SCALE GENOMIC DNA]</scope>
    <source>
        <strain evidence="5 6">US6-1</strain>
    </source>
</reference>
<dbReference type="CDD" id="cd01949">
    <property type="entry name" value="GGDEF"/>
    <property type="match status" value="1"/>
</dbReference>
<dbReference type="STRING" id="1088721.JI59_13450"/>
<feature type="domain" description="GGDEF" evidence="4">
    <location>
        <begin position="152"/>
        <end position="283"/>
    </location>
</feature>
<dbReference type="InterPro" id="IPR050469">
    <property type="entry name" value="Diguanylate_Cyclase"/>
</dbReference>
<feature type="transmembrane region" description="Helical" evidence="3">
    <location>
        <begin position="20"/>
        <end position="41"/>
    </location>
</feature>
<dbReference type="RefSeq" id="WP_007012249.1">
    <property type="nucleotide sequence ID" value="NZ_AGFM01000017.1"/>
</dbReference>
<dbReference type="GO" id="GO:0052621">
    <property type="term" value="F:diguanylate cyclase activity"/>
    <property type="evidence" value="ECO:0007669"/>
    <property type="project" value="UniProtKB-EC"/>
</dbReference>
<proteinExistence type="predicted"/>
<name>G6EAD6_9SPHN</name>
<dbReference type="Proteomes" id="UP000004030">
    <property type="component" value="Unassembled WGS sequence"/>
</dbReference>
<dbReference type="KEGG" id="npn:JI59_13450"/>
<dbReference type="OrthoDB" id="384661at2"/>
<keyword evidence="3" id="KW-1133">Transmembrane helix</keyword>
<dbReference type="InterPro" id="IPR043128">
    <property type="entry name" value="Rev_trsase/Diguanyl_cyclase"/>
</dbReference>
<keyword evidence="3" id="KW-0472">Membrane</keyword>
<feature type="transmembrane region" description="Helical" evidence="3">
    <location>
        <begin position="47"/>
        <end position="71"/>
    </location>
</feature>
<organism evidence="5 6">
    <name type="scientific">Novosphingobium pentaromativorans US6-1</name>
    <dbReference type="NCBI Taxonomy" id="1088721"/>
    <lineage>
        <taxon>Bacteria</taxon>
        <taxon>Pseudomonadati</taxon>
        <taxon>Pseudomonadota</taxon>
        <taxon>Alphaproteobacteria</taxon>
        <taxon>Sphingomonadales</taxon>
        <taxon>Sphingomonadaceae</taxon>
        <taxon>Novosphingobium</taxon>
    </lineage>
</organism>
<dbReference type="FunFam" id="3.30.70.270:FF:000001">
    <property type="entry name" value="Diguanylate cyclase domain protein"/>
    <property type="match status" value="1"/>
</dbReference>
<evidence type="ECO:0000256" key="1">
    <source>
        <dbReference type="ARBA" id="ARBA00012528"/>
    </source>
</evidence>
<dbReference type="AlphaFoldDB" id="G6EAD6"/>
<keyword evidence="6" id="KW-1185">Reference proteome</keyword>
<dbReference type="InterPro" id="IPR029787">
    <property type="entry name" value="Nucleotide_cyclase"/>
</dbReference>
<dbReference type="eggNOG" id="COG3706">
    <property type="taxonomic scope" value="Bacteria"/>
</dbReference>
<dbReference type="PATRIC" id="fig|1088721.3.peg.1316"/>
<dbReference type="Gene3D" id="3.30.70.270">
    <property type="match status" value="1"/>
</dbReference>
<dbReference type="PANTHER" id="PTHR45138:SF9">
    <property type="entry name" value="DIGUANYLATE CYCLASE DGCM-RELATED"/>
    <property type="match status" value="1"/>
</dbReference>
<accession>G6EAD6</accession>
<dbReference type="InterPro" id="IPR000160">
    <property type="entry name" value="GGDEF_dom"/>
</dbReference>
<dbReference type="PANTHER" id="PTHR45138">
    <property type="entry name" value="REGULATORY COMPONENTS OF SENSORY TRANSDUCTION SYSTEM"/>
    <property type="match status" value="1"/>
</dbReference>
<dbReference type="EMBL" id="AGFM01000017">
    <property type="protein sequence ID" value="EHJ61573.1"/>
    <property type="molecule type" value="Genomic_DNA"/>
</dbReference>
<dbReference type="EC" id="2.7.7.65" evidence="1"/>
<comment type="catalytic activity">
    <reaction evidence="2">
        <text>2 GTP = 3',3'-c-di-GMP + 2 diphosphate</text>
        <dbReference type="Rhea" id="RHEA:24898"/>
        <dbReference type="ChEBI" id="CHEBI:33019"/>
        <dbReference type="ChEBI" id="CHEBI:37565"/>
        <dbReference type="ChEBI" id="CHEBI:58805"/>
        <dbReference type="EC" id="2.7.7.65"/>
    </reaction>
</comment>
<comment type="caution">
    <text evidence="5">The sequence shown here is derived from an EMBL/GenBank/DDBJ whole genome shotgun (WGS) entry which is preliminary data.</text>
</comment>
<protein>
    <recommendedName>
        <fullName evidence="1">diguanylate cyclase</fullName>
        <ecNumber evidence="1">2.7.7.65</ecNumber>
    </recommendedName>
</protein>
<evidence type="ECO:0000256" key="3">
    <source>
        <dbReference type="SAM" id="Phobius"/>
    </source>
</evidence>
<gene>
    <name evidence="5" type="ORF">NSU_1334</name>
</gene>
<dbReference type="Pfam" id="PF00990">
    <property type="entry name" value="GGDEF"/>
    <property type="match status" value="1"/>
</dbReference>